<reference evidence="5 6" key="1">
    <citation type="submission" date="2020-02" db="EMBL/GenBank/DDBJ databases">
        <authorList>
            <person name="Li X.-J."/>
            <person name="Han X.-M."/>
        </authorList>
    </citation>
    <scope>NUCLEOTIDE SEQUENCE [LARGE SCALE GENOMIC DNA]</scope>
    <source>
        <strain evidence="5 6">CCTCC AB 2017055</strain>
    </source>
</reference>
<sequence>MATMQDVARRANVSLSTVSNALNNTRPVAAATRARIERAIDELGYRRNVLARGLASRNSRIVALLFPAMENRLAGTALTFVTSAADEARAHGYHLVLWPLADDADAIQELVDQGLVEGVVVMEVGLRDPRVDVLAGSGLPFTMIGRTEHPGELDYADIDFDATLDTAVGHLRSLGHSRIALINGPESSVELAYGPVVRIEQAYRRAMSDHRLDGVVVHSERTVPAGRIAAGQVVVAAPDTTAIIVNNEHAAAGVVTGLTDAGRSVPADVSVISLLSSPEMAAMCSPRLTTLDSPGDALGRAGVRALVARIEKKAPTSQVLLPCTLHAGDSVALARGAGVTDGDTAR</sequence>
<dbReference type="InterPro" id="IPR000843">
    <property type="entry name" value="HTH_LacI"/>
</dbReference>
<keyword evidence="2" id="KW-0238">DNA-binding</keyword>
<dbReference type="Gene3D" id="3.40.50.2300">
    <property type="match status" value="2"/>
</dbReference>
<keyword evidence="3" id="KW-0804">Transcription</keyword>
<dbReference type="InterPro" id="IPR046335">
    <property type="entry name" value="LacI/GalR-like_sensor"/>
</dbReference>
<evidence type="ECO:0000313" key="6">
    <source>
        <dbReference type="Proteomes" id="UP000475214"/>
    </source>
</evidence>
<comment type="caution">
    <text evidence="5">The sequence shown here is derived from an EMBL/GenBank/DDBJ whole genome shotgun (WGS) entry which is preliminary data.</text>
</comment>
<dbReference type="SUPFAM" id="SSF47413">
    <property type="entry name" value="lambda repressor-like DNA-binding domains"/>
    <property type="match status" value="1"/>
</dbReference>
<gene>
    <name evidence="5" type="ORF">G1H10_14755</name>
</gene>
<dbReference type="GO" id="GO:0003700">
    <property type="term" value="F:DNA-binding transcription factor activity"/>
    <property type="evidence" value="ECO:0007669"/>
    <property type="project" value="TreeGrafter"/>
</dbReference>
<dbReference type="PROSITE" id="PS50932">
    <property type="entry name" value="HTH_LACI_2"/>
    <property type="match status" value="1"/>
</dbReference>
<keyword evidence="6" id="KW-1185">Reference proteome</keyword>
<evidence type="ECO:0000256" key="3">
    <source>
        <dbReference type="ARBA" id="ARBA00023163"/>
    </source>
</evidence>
<dbReference type="EMBL" id="JAAGOA010000009">
    <property type="protein sequence ID" value="NEE01432.1"/>
    <property type="molecule type" value="Genomic_DNA"/>
</dbReference>
<dbReference type="RefSeq" id="WP_163738997.1">
    <property type="nucleotide sequence ID" value="NZ_JAAGOA010000009.1"/>
</dbReference>
<dbReference type="GO" id="GO:0000976">
    <property type="term" value="F:transcription cis-regulatory region binding"/>
    <property type="evidence" value="ECO:0007669"/>
    <property type="project" value="TreeGrafter"/>
</dbReference>
<dbReference type="Pfam" id="PF00356">
    <property type="entry name" value="LacI"/>
    <property type="match status" value="1"/>
</dbReference>
<dbReference type="InterPro" id="IPR028082">
    <property type="entry name" value="Peripla_BP_I"/>
</dbReference>
<dbReference type="PANTHER" id="PTHR30146:SF109">
    <property type="entry name" value="HTH-TYPE TRANSCRIPTIONAL REGULATOR GALS"/>
    <property type="match status" value="1"/>
</dbReference>
<evidence type="ECO:0000313" key="5">
    <source>
        <dbReference type="EMBL" id="NEE01432.1"/>
    </source>
</evidence>
<dbReference type="PANTHER" id="PTHR30146">
    <property type="entry name" value="LACI-RELATED TRANSCRIPTIONAL REPRESSOR"/>
    <property type="match status" value="1"/>
</dbReference>
<dbReference type="Gene3D" id="1.10.260.40">
    <property type="entry name" value="lambda repressor-like DNA-binding domains"/>
    <property type="match status" value="1"/>
</dbReference>
<evidence type="ECO:0000256" key="2">
    <source>
        <dbReference type="ARBA" id="ARBA00023125"/>
    </source>
</evidence>
<evidence type="ECO:0000256" key="1">
    <source>
        <dbReference type="ARBA" id="ARBA00023015"/>
    </source>
</evidence>
<dbReference type="SUPFAM" id="SSF53822">
    <property type="entry name" value="Periplasmic binding protein-like I"/>
    <property type="match status" value="1"/>
</dbReference>
<name>A0A6L9SA46_9ACTN</name>
<dbReference type="Proteomes" id="UP000475214">
    <property type="component" value="Unassembled WGS sequence"/>
</dbReference>
<evidence type="ECO:0000259" key="4">
    <source>
        <dbReference type="PROSITE" id="PS50932"/>
    </source>
</evidence>
<dbReference type="PROSITE" id="PS00356">
    <property type="entry name" value="HTH_LACI_1"/>
    <property type="match status" value="1"/>
</dbReference>
<proteinExistence type="predicted"/>
<dbReference type="AlphaFoldDB" id="A0A6L9SA46"/>
<dbReference type="CDD" id="cd01392">
    <property type="entry name" value="HTH_LacI"/>
    <property type="match status" value="1"/>
</dbReference>
<dbReference type="InterPro" id="IPR010982">
    <property type="entry name" value="Lambda_DNA-bd_dom_sf"/>
</dbReference>
<feature type="domain" description="HTH lacI-type" evidence="4">
    <location>
        <begin position="2"/>
        <end position="56"/>
    </location>
</feature>
<dbReference type="SMART" id="SM00354">
    <property type="entry name" value="HTH_LACI"/>
    <property type="match status" value="1"/>
</dbReference>
<organism evidence="5 6">
    <name type="scientific">Phytoactinopolyspora halotolerans</name>
    <dbReference type="NCBI Taxonomy" id="1981512"/>
    <lineage>
        <taxon>Bacteria</taxon>
        <taxon>Bacillati</taxon>
        <taxon>Actinomycetota</taxon>
        <taxon>Actinomycetes</taxon>
        <taxon>Jiangellales</taxon>
        <taxon>Jiangellaceae</taxon>
        <taxon>Phytoactinopolyspora</taxon>
    </lineage>
</organism>
<keyword evidence="1" id="KW-0805">Transcription regulation</keyword>
<protein>
    <submittedName>
        <fullName evidence="5">LacI family transcriptional regulator</fullName>
    </submittedName>
</protein>
<accession>A0A6L9SA46</accession>
<dbReference type="Pfam" id="PF13377">
    <property type="entry name" value="Peripla_BP_3"/>
    <property type="match status" value="1"/>
</dbReference>